<evidence type="ECO:0000313" key="2">
    <source>
        <dbReference type="Proteomes" id="UP001595839"/>
    </source>
</evidence>
<dbReference type="RefSeq" id="WP_385879265.1">
    <property type="nucleotide sequence ID" value="NZ_JBHSFK010000067.1"/>
</dbReference>
<dbReference type="Proteomes" id="UP001595839">
    <property type="component" value="Unassembled WGS sequence"/>
</dbReference>
<sequence length="44" mass="4655">MTPSVFDTAAIWRAAAPDALVAHGRTIMPPEIGVAGNLRRTHEG</sequence>
<evidence type="ECO:0000313" key="1">
    <source>
        <dbReference type="EMBL" id="MFC4508085.1"/>
    </source>
</evidence>
<reference evidence="2" key="1">
    <citation type="journal article" date="2019" name="Int. J. Syst. Evol. Microbiol.">
        <title>The Global Catalogue of Microorganisms (GCM) 10K type strain sequencing project: providing services to taxonomists for standard genome sequencing and annotation.</title>
        <authorList>
            <consortium name="The Broad Institute Genomics Platform"/>
            <consortium name="The Broad Institute Genome Sequencing Center for Infectious Disease"/>
            <person name="Wu L."/>
            <person name="Ma J."/>
        </authorList>
    </citation>
    <scope>NUCLEOTIDE SEQUENCE [LARGE SCALE GENOMIC DNA]</scope>
    <source>
        <strain evidence="2">CGMCC 4.7177</strain>
    </source>
</reference>
<name>A0ABV9BAQ2_9ACTN</name>
<proteinExistence type="predicted"/>
<dbReference type="EMBL" id="JBHSFK010000067">
    <property type="protein sequence ID" value="MFC4508085.1"/>
    <property type="molecule type" value="Genomic_DNA"/>
</dbReference>
<protein>
    <submittedName>
        <fullName evidence="1">Uncharacterized protein</fullName>
    </submittedName>
</protein>
<gene>
    <name evidence="1" type="ORF">ACFPIH_53305</name>
</gene>
<comment type="caution">
    <text evidence="1">The sequence shown here is derived from an EMBL/GenBank/DDBJ whole genome shotgun (WGS) entry which is preliminary data.</text>
</comment>
<accession>A0ABV9BAQ2</accession>
<organism evidence="1 2">
    <name type="scientific">Streptomyces vulcanius</name>
    <dbReference type="NCBI Taxonomy" id="1441876"/>
    <lineage>
        <taxon>Bacteria</taxon>
        <taxon>Bacillati</taxon>
        <taxon>Actinomycetota</taxon>
        <taxon>Actinomycetes</taxon>
        <taxon>Kitasatosporales</taxon>
        <taxon>Streptomycetaceae</taxon>
        <taxon>Streptomyces</taxon>
    </lineage>
</organism>
<keyword evidence="2" id="KW-1185">Reference proteome</keyword>